<dbReference type="HAMAP" id="MF_01366">
    <property type="entry name" value="Ribosomal_uL13"/>
    <property type="match status" value="1"/>
</dbReference>
<comment type="similarity">
    <text evidence="1">Belongs to the universal ribosomal protein uL13 family.</text>
</comment>
<organism evidence="4 5">
    <name type="scientific">Dimargaris cristalligena</name>
    <dbReference type="NCBI Taxonomy" id="215637"/>
    <lineage>
        <taxon>Eukaryota</taxon>
        <taxon>Fungi</taxon>
        <taxon>Fungi incertae sedis</taxon>
        <taxon>Zoopagomycota</taxon>
        <taxon>Kickxellomycotina</taxon>
        <taxon>Dimargaritomycetes</taxon>
        <taxon>Dimargaritales</taxon>
        <taxon>Dimargaritaceae</taxon>
        <taxon>Dimargaris</taxon>
    </lineage>
</organism>
<keyword evidence="3" id="KW-0687">Ribonucleoprotein</keyword>
<dbReference type="CDD" id="cd00392">
    <property type="entry name" value="Ribosomal_L13"/>
    <property type="match status" value="1"/>
</dbReference>
<dbReference type="PANTHER" id="PTHR11545">
    <property type="entry name" value="RIBOSOMAL PROTEIN L13"/>
    <property type="match status" value="1"/>
</dbReference>
<dbReference type="InterPro" id="IPR036899">
    <property type="entry name" value="Ribosomal_uL13_sf"/>
</dbReference>
<dbReference type="Gene3D" id="3.90.1180.10">
    <property type="entry name" value="Ribosomal protein L13"/>
    <property type="match status" value="1"/>
</dbReference>
<evidence type="ECO:0000256" key="1">
    <source>
        <dbReference type="ARBA" id="ARBA00006227"/>
    </source>
</evidence>
<dbReference type="InterPro" id="IPR005822">
    <property type="entry name" value="Ribosomal_uL13"/>
</dbReference>
<dbReference type="GO" id="GO:0003729">
    <property type="term" value="F:mRNA binding"/>
    <property type="evidence" value="ECO:0007669"/>
    <property type="project" value="TreeGrafter"/>
</dbReference>
<dbReference type="GO" id="GO:0006412">
    <property type="term" value="P:translation"/>
    <property type="evidence" value="ECO:0007669"/>
    <property type="project" value="InterPro"/>
</dbReference>
<reference evidence="5" key="1">
    <citation type="journal article" date="2018" name="Nat. Microbiol.">
        <title>Leveraging single-cell genomics to expand the fungal tree of life.</title>
        <authorList>
            <person name="Ahrendt S.R."/>
            <person name="Quandt C.A."/>
            <person name="Ciobanu D."/>
            <person name="Clum A."/>
            <person name="Salamov A."/>
            <person name="Andreopoulos B."/>
            <person name="Cheng J.F."/>
            <person name="Woyke T."/>
            <person name="Pelin A."/>
            <person name="Henrissat B."/>
            <person name="Reynolds N.K."/>
            <person name="Benny G.L."/>
            <person name="Smith M.E."/>
            <person name="James T.Y."/>
            <person name="Grigoriev I.V."/>
        </authorList>
    </citation>
    <scope>NUCLEOTIDE SEQUENCE [LARGE SCALE GENOMIC DNA]</scope>
    <source>
        <strain evidence="5">RSA 468</strain>
    </source>
</reference>
<dbReference type="Pfam" id="PF00572">
    <property type="entry name" value="Ribosomal_L13"/>
    <property type="match status" value="1"/>
</dbReference>
<dbReference type="GO" id="GO:0017148">
    <property type="term" value="P:negative regulation of translation"/>
    <property type="evidence" value="ECO:0007669"/>
    <property type="project" value="TreeGrafter"/>
</dbReference>
<dbReference type="PIRSF" id="PIRSF002181">
    <property type="entry name" value="Ribosomal_L13"/>
    <property type="match status" value="1"/>
</dbReference>
<evidence type="ECO:0000313" key="5">
    <source>
        <dbReference type="Proteomes" id="UP000268162"/>
    </source>
</evidence>
<dbReference type="GO" id="GO:0003735">
    <property type="term" value="F:structural constituent of ribosome"/>
    <property type="evidence" value="ECO:0007669"/>
    <property type="project" value="InterPro"/>
</dbReference>
<name>A0A4Q0A008_9FUNG</name>
<dbReference type="PANTHER" id="PTHR11545:SF2">
    <property type="entry name" value="LARGE RIBOSOMAL SUBUNIT PROTEIN UL13M"/>
    <property type="match status" value="1"/>
</dbReference>
<evidence type="ECO:0000256" key="3">
    <source>
        <dbReference type="ARBA" id="ARBA00023274"/>
    </source>
</evidence>
<dbReference type="InterPro" id="IPR005823">
    <property type="entry name" value="Ribosomal_uL13_bac-type"/>
</dbReference>
<dbReference type="SUPFAM" id="SSF52161">
    <property type="entry name" value="Ribosomal protein L13"/>
    <property type="match status" value="1"/>
</dbReference>
<accession>A0A4Q0A008</accession>
<evidence type="ECO:0000313" key="4">
    <source>
        <dbReference type="EMBL" id="RKP39345.1"/>
    </source>
</evidence>
<dbReference type="STRING" id="215637.A0A4Q0A008"/>
<dbReference type="Proteomes" id="UP000268162">
    <property type="component" value="Unassembled WGS sequence"/>
</dbReference>
<protein>
    <submittedName>
        <fullName evidence="4">50S ribosomal protein L13</fullName>
    </submittedName>
</protein>
<dbReference type="GO" id="GO:0005762">
    <property type="term" value="C:mitochondrial large ribosomal subunit"/>
    <property type="evidence" value="ECO:0007669"/>
    <property type="project" value="TreeGrafter"/>
</dbReference>
<dbReference type="NCBIfam" id="TIGR01066">
    <property type="entry name" value="rplM_bact"/>
    <property type="match status" value="1"/>
</dbReference>
<dbReference type="EMBL" id="ML002277">
    <property type="protein sequence ID" value="RKP39345.1"/>
    <property type="molecule type" value="Genomic_DNA"/>
</dbReference>
<proteinExistence type="inferred from homology"/>
<sequence>MSTAIGNTGLAYARLWHLVDARGQVLGRVSTRIATTLMGKHKPIFDPAADCGDYVVVINARDIYVSGKKAEQKMYYRHSGYPGGLKEIPFARLLERNPSEIIRKAVKGMLPKNRLQNPRLTRLLIFPDDKHPYAENITKIYDTKVPLPCVPIE</sequence>
<gene>
    <name evidence="4" type="ORF">BJ085DRAFT_32245</name>
</gene>
<keyword evidence="2 4" id="KW-0689">Ribosomal protein</keyword>
<dbReference type="AlphaFoldDB" id="A0A4Q0A008"/>
<evidence type="ECO:0000256" key="2">
    <source>
        <dbReference type="ARBA" id="ARBA00022980"/>
    </source>
</evidence>
<keyword evidence="5" id="KW-1185">Reference proteome</keyword>